<evidence type="ECO:0000313" key="2">
    <source>
        <dbReference type="EMBL" id="MBB4702832.1"/>
    </source>
</evidence>
<dbReference type="SUPFAM" id="SSF50969">
    <property type="entry name" value="YVTN repeat-like/Quinoprotein amine dehydrogenase"/>
    <property type="match status" value="1"/>
</dbReference>
<dbReference type="AlphaFoldDB" id="A0A7W7GAX8"/>
<evidence type="ECO:0000313" key="3">
    <source>
        <dbReference type="Proteomes" id="UP000542210"/>
    </source>
</evidence>
<protein>
    <submittedName>
        <fullName evidence="2">Uncharacterized protein</fullName>
    </submittedName>
</protein>
<dbReference type="Proteomes" id="UP000542210">
    <property type="component" value="Unassembled WGS sequence"/>
</dbReference>
<dbReference type="InterPro" id="IPR011044">
    <property type="entry name" value="Quino_amine_DH_bsu"/>
</dbReference>
<comment type="caution">
    <text evidence="2">The sequence shown here is derived from an EMBL/GenBank/DDBJ whole genome shotgun (WGS) entry which is preliminary data.</text>
</comment>
<keyword evidence="3" id="KW-1185">Reference proteome</keyword>
<feature type="region of interest" description="Disordered" evidence="1">
    <location>
        <begin position="24"/>
        <end position="43"/>
    </location>
</feature>
<dbReference type="EMBL" id="JACHND010000001">
    <property type="protein sequence ID" value="MBB4702832.1"/>
    <property type="molecule type" value="Genomic_DNA"/>
</dbReference>
<name>A0A7W7GAX8_9ACTN</name>
<sequence>MERRHFLSFTGGLAGAALLTSCTDPDADPPLPDPGRVPAAAGASPPAGDVLYADVSAHLSAVDAATGVTILSLKDAAPGADRRLMHTVTAANTLVTLDARTGGTLMRTSVPPGLVARAVAPSGTAVALAAPAPTSPYGGPGRRETTIVVADPSGGRPPKTLRLKGNFEPDSFSLGGTALFVLEYLPATRPDRYRVRMYDLDSGTLGPLLTREKKPVPAGAEETMRGEGRVAVLAPDHRRLYTLYTHQPGHLHTRDLVAGRGTGVHAFVHVLDLEQRWAYCLDLPEPFGRGAARGHALAVHGGALHVYDAASGTVVRADTGTLRIERRARIGAAGGRASAVAAGGRLYVAAGSSVQVVDGETLRAREKWRLPGAAAGIAAGPDGVVYAGVPGGVLRFEARDGARGRETSRTPIVGMTALRFAVPAV</sequence>
<dbReference type="Gene3D" id="2.130.10.10">
    <property type="entry name" value="YVTN repeat-like/Quinoprotein amine dehydrogenase"/>
    <property type="match status" value="2"/>
</dbReference>
<gene>
    <name evidence="2" type="ORF">BJ982_004376</name>
</gene>
<proteinExistence type="predicted"/>
<organism evidence="2 3">
    <name type="scientific">Sphaerisporangium siamense</name>
    <dbReference type="NCBI Taxonomy" id="795645"/>
    <lineage>
        <taxon>Bacteria</taxon>
        <taxon>Bacillati</taxon>
        <taxon>Actinomycetota</taxon>
        <taxon>Actinomycetes</taxon>
        <taxon>Streptosporangiales</taxon>
        <taxon>Streptosporangiaceae</taxon>
        <taxon>Sphaerisporangium</taxon>
    </lineage>
</organism>
<dbReference type="RefSeq" id="WP_184882849.1">
    <property type="nucleotide sequence ID" value="NZ_BOOV01000005.1"/>
</dbReference>
<dbReference type="InterPro" id="IPR015943">
    <property type="entry name" value="WD40/YVTN_repeat-like_dom_sf"/>
</dbReference>
<accession>A0A7W7GAX8</accession>
<evidence type="ECO:0000256" key="1">
    <source>
        <dbReference type="SAM" id="MobiDB-lite"/>
    </source>
</evidence>
<dbReference type="PROSITE" id="PS51257">
    <property type="entry name" value="PROKAR_LIPOPROTEIN"/>
    <property type="match status" value="1"/>
</dbReference>
<reference evidence="2 3" key="1">
    <citation type="submission" date="2020-08" db="EMBL/GenBank/DDBJ databases">
        <title>Sequencing the genomes of 1000 actinobacteria strains.</title>
        <authorList>
            <person name="Klenk H.-P."/>
        </authorList>
    </citation>
    <scope>NUCLEOTIDE SEQUENCE [LARGE SCALE GENOMIC DNA]</scope>
    <source>
        <strain evidence="2 3">DSM 45784</strain>
    </source>
</reference>